<comment type="function">
    <text evidence="9 10">Fluoride-specific ion channel. Important for reducing fluoride concentration in the cell, thus reducing its toxicity.</text>
</comment>
<evidence type="ECO:0000256" key="2">
    <source>
        <dbReference type="ARBA" id="ARBA00022475"/>
    </source>
</evidence>
<keyword evidence="10" id="KW-0406">Ion transport</keyword>
<feature type="binding site" evidence="10">
    <location>
        <position position="69"/>
    </location>
    <ligand>
        <name>Na(+)</name>
        <dbReference type="ChEBI" id="CHEBI:29101"/>
        <note>structural</note>
    </ligand>
</feature>
<dbReference type="NCBIfam" id="NF010824">
    <property type="entry name" value="PRK14228.1"/>
    <property type="match status" value="1"/>
</dbReference>
<evidence type="ECO:0000313" key="11">
    <source>
        <dbReference type="EMBL" id="SBO97534.1"/>
    </source>
</evidence>
<name>A0A1M4EFH7_9ACTN</name>
<keyword evidence="6 10" id="KW-0407">Ion channel</keyword>
<dbReference type="HAMAP" id="MF_00454">
    <property type="entry name" value="FluC"/>
    <property type="match status" value="1"/>
</dbReference>
<dbReference type="PANTHER" id="PTHR28259:SF1">
    <property type="entry name" value="FLUORIDE EXPORT PROTEIN 1-RELATED"/>
    <property type="match status" value="1"/>
</dbReference>
<dbReference type="GO" id="GO:0140114">
    <property type="term" value="P:cellular detoxification of fluoride"/>
    <property type="evidence" value="ECO:0007669"/>
    <property type="project" value="UniProtKB-UniRule"/>
</dbReference>
<keyword evidence="10" id="KW-0479">Metal-binding</keyword>
<evidence type="ECO:0000256" key="3">
    <source>
        <dbReference type="ARBA" id="ARBA00022692"/>
    </source>
</evidence>
<dbReference type="AlphaFoldDB" id="A0A1M4EFH7"/>
<sequence length="118" mass="11848">MTVLLVVLGAAVGAPLRYLADRAVQARHDTVFPWGTLTVNVAGSALLGFLAALPAQGWAMALAGTGFCGALTTYSTLGYETVRLVEEGARFHAVANAVASVVAGLGAAFCGAALAQAV</sequence>
<comment type="similarity">
    <text evidence="7 10">Belongs to the fluoride channel Fluc/FEX (TC 1.A.43) family.</text>
</comment>
<dbReference type="EMBL" id="LT559118">
    <property type="protein sequence ID" value="SBO97534.1"/>
    <property type="molecule type" value="Genomic_DNA"/>
</dbReference>
<proteinExistence type="inferred from homology"/>
<keyword evidence="10" id="KW-0915">Sodium</keyword>
<comment type="catalytic activity">
    <reaction evidence="8">
        <text>fluoride(in) = fluoride(out)</text>
        <dbReference type="Rhea" id="RHEA:76159"/>
        <dbReference type="ChEBI" id="CHEBI:17051"/>
    </reaction>
    <physiologicalReaction direction="left-to-right" evidence="8">
        <dbReference type="Rhea" id="RHEA:76160"/>
    </physiologicalReaction>
</comment>
<keyword evidence="3 10" id="KW-0812">Transmembrane</keyword>
<keyword evidence="4 10" id="KW-1133">Transmembrane helix</keyword>
<keyword evidence="5 10" id="KW-0472">Membrane</keyword>
<evidence type="ECO:0000256" key="10">
    <source>
        <dbReference type="HAMAP-Rule" id="MF_00454"/>
    </source>
</evidence>
<dbReference type="GO" id="GO:0046872">
    <property type="term" value="F:metal ion binding"/>
    <property type="evidence" value="ECO:0007669"/>
    <property type="project" value="UniProtKB-KW"/>
</dbReference>
<gene>
    <name evidence="10" type="primary">fluC</name>
    <name evidence="10" type="synonym">crcB</name>
    <name evidence="11" type="ORF">BN4615_P7050</name>
</gene>
<keyword evidence="2 10" id="KW-1003">Cell membrane</keyword>
<evidence type="ECO:0000256" key="4">
    <source>
        <dbReference type="ARBA" id="ARBA00022989"/>
    </source>
</evidence>
<keyword evidence="10" id="KW-0813">Transport</keyword>
<dbReference type="NCBIfam" id="TIGR00494">
    <property type="entry name" value="crcB"/>
    <property type="match status" value="1"/>
</dbReference>
<evidence type="ECO:0000256" key="1">
    <source>
        <dbReference type="ARBA" id="ARBA00004651"/>
    </source>
</evidence>
<feature type="transmembrane region" description="Helical" evidence="10">
    <location>
        <begin position="91"/>
        <end position="115"/>
    </location>
</feature>
<evidence type="ECO:0000256" key="7">
    <source>
        <dbReference type="ARBA" id="ARBA00035120"/>
    </source>
</evidence>
<dbReference type="PANTHER" id="PTHR28259">
    <property type="entry name" value="FLUORIDE EXPORT PROTEIN 1-RELATED"/>
    <property type="match status" value="1"/>
</dbReference>
<dbReference type="Pfam" id="PF02537">
    <property type="entry name" value="CRCB"/>
    <property type="match status" value="1"/>
</dbReference>
<protein>
    <recommendedName>
        <fullName evidence="10">Fluoride-specific ion channel FluC</fullName>
    </recommendedName>
</protein>
<feature type="transmembrane region" description="Helical" evidence="10">
    <location>
        <begin position="60"/>
        <end position="79"/>
    </location>
</feature>
<dbReference type="GO" id="GO:0062054">
    <property type="term" value="F:fluoride channel activity"/>
    <property type="evidence" value="ECO:0007669"/>
    <property type="project" value="UniProtKB-UniRule"/>
</dbReference>
<comment type="subcellular location">
    <subcellularLocation>
        <location evidence="1 10">Cell membrane</location>
        <topology evidence="1 10">Multi-pass membrane protein</topology>
    </subcellularLocation>
</comment>
<reference evidence="11" key="1">
    <citation type="submission" date="2016-04" db="EMBL/GenBank/DDBJ databases">
        <authorList>
            <person name="Evans L.H."/>
            <person name="Alamgir A."/>
            <person name="Owens N."/>
            <person name="Weber N.D."/>
            <person name="Virtaneva K."/>
            <person name="Barbian K."/>
            <person name="Babar A."/>
            <person name="Rosenke K."/>
        </authorList>
    </citation>
    <scope>NUCLEOTIDE SEQUENCE</scope>
    <source>
        <strain evidence="11">Nono1</strain>
    </source>
</reference>
<accession>A0A1M4EFH7</accession>
<evidence type="ECO:0000256" key="9">
    <source>
        <dbReference type="ARBA" id="ARBA00049940"/>
    </source>
</evidence>
<feature type="transmembrane region" description="Helical" evidence="10">
    <location>
        <begin position="32"/>
        <end position="53"/>
    </location>
</feature>
<comment type="activity regulation">
    <text evidence="10">Na(+) is not transported, but it plays an essential structural role and its presence is essential for fluoride channel function.</text>
</comment>
<evidence type="ECO:0000256" key="6">
    <source>
        <dbReference type="ARBA" id="ARBA00023303"/>
    </source>
</evidence>
<dbReference type="RefSeq" id="WP_225266296.1">
    <property type="nucleotide sequence ID" value="NZ_CP084058.1"/>
</dbReference>
<evidence type="ECO:0000256" key="5">
    <source>
        <dbReference type="ARBA" id="ARBA00023136"/>
    </source>
</evidence>
<evidence type="ECO:0000256" key="8">
    <source>
        <dbReference type="ARBA" id="ARBA00035585"/>
    </source>
</evidence>
<dbReference type="InterPro" id="IPR003691">
    <property type="entry name" value="FluC"/>
</dbReference>
<organism evidence="11">
    <name type="scientific">Nonomuraea gerenzanensis</name>
    <dbReference type="NCBI Taxonomy" id="93944"/>
    <lineage>
        <taxon>Bacteria</taxon>
        <taxon>Bacillati</taxon>
        <taxon>Actinomycetota</taxon>
        <taxon>Actinomycetes</taxon>
        <taxon>Streptosporangiales</taxon>
        <taxon>Streptosporangiaceae</taxon>
        <taxon>Nonomuraea</taxon>
    </lineage>
</organism>
<dbReference type="GO" id="GO:0005886">
    <property type="term" value="C:plasma membrane"/>
    <property type="evidence" value="ECO:0007669"/>
    <property type="project" value="UniProtKB-SubCell"/>
</dbReference>
<feature type="binding site" evidence="10">
    <location>
        <position position="72"/>
    </location>
    <ligand>
        <name>Na(+)</name>
        <dbReference type="ChEBI" id="CHEBI:29101"/>
        <note>structural</note>
    </ligand>
</feature>